<evidence type="ECO:0000313" key="3">
    <source>
        <dbReference type="Proteomes" id="UP000236370"/>
    </source>
</evidence>
<feature type="compositionally biased region" description="Low complexity" evidence="1">
    <location>
        <begin position="61"/>
        <end position="71"/>
    </location>
</feature>
<comment type="caution">
    <text evidence="2">The sequence shown here is derived from an EMBL/GenBank/DDBJ whole genome shotgun (WGS) entry which is preliminary data.</text>
</comment>
<feature type="compositionally biased region" description="Basic residues" evidence="1">
    <location>
        <begin position="1"/>
        <end position="10"/>
    </location>
</feature>
<feature type="region of interest" description="Disordered" evidence="1">
    <location>
        <begin position="49"/>
        <end position="126"/>
    </location>
</feature>
<proteinExistence type="predicted"/>
<reference evidence="2 3" key="1">
    <citation type="submission" date="2017-12" db="EMBL/GenBank/DDBJ databases">
        <title>High-resolution comparative analysis of great ape genomes.</title>
        <authorList>
            <person name="Pollen A."/>
            <person name="Hastie A."/>
            <person name="Hormozdiari F."/>
            <person name="Dougherty M."/>
            <person name="Liu R."/>
            <person name="Chaisson M."/>
            <person name="Hoppe E."/>
            <person name="Hill C."/>
            <person name="Pang A."/>
            <person name="Hillier L."/>
            <person name="Baker C."/>
            <person name="Armstrong J."/>
            <person name="Shendure J."/>
            <person name="Paten B."/>
            <person name="Wilson R."/>
            <person name="Chao H."/>
            <person name="Schneider V."/>
            <person name="Ventura M."/>
            <person name="Kronenberg Z."/>
            <person name="Murali S."/>
            <person name="Gordon D."/>
            <person name="Cantsilieris S."/>
            <person name="Munson K."/>
            <person name="Nelson B."/>
            <person name="Raja A."/>
            <person name="Underwood J."/>
            <person name="Diekhans M."/>
            <person name="Fiddes I."/>
            <person name="Haussler D."/>
            <person name="Eichler E."/>
        </authorList>
    </citation>
    <scope>NUCLEOTIDE SEQUENCE [LARGE SCALE GENOMIC DNA]</scope>
    <source>
        <strain evidence="2">Yerkes chimp pedigree #C0471</strain>
    </source>
</reference>
<dbReference type="Proteomes" id="UP000236370">
    <property type="component" value="Unassembled WGS sequence"/>
</dbReference>
<dbReference type="AlphaFoldDB" id="A0A2J8MKG9"/>
<feature type="compositionally biased region" description="Polar residues" evidence="1">
    <location>
        <begin position="105"/>
        <end position="114"/>
    </location>
</feature>
<feature type="region of interest" description="Disordered" evidence="1">
    <location>
        <begin position="1"/>
        <end position="36"/>
    </location>
</feature>
<gene>
    <name evidence="2" type="ORF">CK820_G0020057</name>
</gene>
<feature type="compositionally biased region" description="Low complexity" evidence="1">
    <location>
        <begin position="83"/>
        <end position="92"/>
    </location>
</feature>
<evidence type="ECO:0000256" key="1">
    <source>
        <dbReference type="SAM" id="MobiDB-lite"/>
    </source>
</evidence>
<sequence length="196" mass="20797">RRRRKRRTPMSRRSLCRPTHSSSETLRPPSRVRTPVPLLVTCPKSWPPCGTAWERNRSRTSRTSLSSPAARDPAHLAHPTPPAAGTGTAATPVGSVASAPAACSPGTNRSTSPNPASPPSLRLAGRHCSEPEGLTAEKRPWPEAGWPIGESSDTPIAWGLSLFLNLPPDSAEAAHCPPPAQRTCRNLLPADLLAPG</sequence>
<name>A0A2J8MKG9_PANTR</name>
<feature type="non-terminal residue" evidence="2">
    <location>
        <position position="1"/>
    </location>
</feature>
<evidence type="ECO:0000313" key="2">
    <source>
        <dbReference type="EMBL" id="PNI60007.1"/>
    </source>
</evidence>
<dbReference type="EMBL" id="NBAG03000253">
    <property type="protein sequence ID" value="PNI60007.1"/>
    <property type="molecule type" value="Genomic_DNA"/>
</dbReference>
<accession>A0A2J8MKG9</accession>
<protein>
    <submittedName>
        <fullName evidence="2">TOX2 isoform 3</fullName>
    </submittedName>
</protein>
<organism evidence="2 3">
    <name type="scientific">Pan troglodytes</name>
    <name type="common">Chimpanzee</name>
    <dbReference type="NCBI Taxonomy" id="9598"/>
    <lineage>
        <taxon>Eukaryota</taxon>
        <taxon>Metazoa</taxon>
        <taxon>Chordata</taxon>
        <taxon>Craniata</taxon>
        <taxon>Vertebrata</taxon>
        <taxon>Euteleostomi</taxon>
        <taxon>Mammalia</taxon>
        <taxon>Eutheria</taxon>
        <taxon>Euarchontoglires</taxon>
        <taxon>Primates</taxon>
        <taxon>Haplorrhini</taxon>
        <taxon>Catarrhini</taxon>
        <taxon>Hominidae</taxon>
        <taxon>Pan</taxon>
    </lineage>
</organism>